<reference evidence="14" key="1">
    <citation type="submission" date="2021-12" db="EMBL/GenBank/DDBJ databases">
        <authorList>
            <person name="Zaccaron A."/>
            <person name="Stergiopoulos I."/>
        </authorList>
    </citation>
    <scope>NUCLEOTIDE SEQUENCE</scope>
    <source>
        <strain evidence="14">Race5_Kim</strain>
    </source>
</reference>
<dbReference type="Gene3D" id="3.40.50.300">
    <property type="entry name" value="P-loop containing nucleotide triphosphate hydrolases"/>
    <property type="match status" value="2"/>
</dbReference>
<dbReference type="PANTHER" id="PTHR43394">
    <property type="entry name" value="ATP-DEPENDENT PERMEASE MDL1, MITOCHONDRIAL"/>
    <property type="match status" value="1"/>
</dbReference>
<organism evidence="14 15">
    <name type="scientific">Passalora fulva</name>
    <name type="common">Tomato leaf mold</name>
    <name type="synonym">Cladosporium fulvum</name>
    <dbReference type="NCBI Taxonomy" id="5499"/>
    <lineage>
        <taxon>Eukaryota</taxon>
        <taxon>Fungi</taxon>
        <taxon>Dikarya</taxon>
        <taxon>Ascomycota</taxon>
        <taxon>Pezizomycotina</taxon>
        <taxon>Dothideomycetes</taxon>
        <taxon>Dothideomycetidae</taxon>
        <taxon>Mycosphaerellales</taxon>
        <taxon>Mycosphaerellaceae</taxon>
        <taxon>Fulvia</taxon>
    </lineage>
</organism>
<evidence type="ECO:0000313" key="14">
    <source>
        <dbReference type="EMBL" id="UJO21196.1"/>
    </source>
</evidence>
<dbReference type="RefSeq" id="XP_047765562.1">
    <property type="nucleotide sequence ID" value="XM_047909914.1"/>
</dbReference>
<dbReference type="InterPro" id="IPR011527">
    <property type="entry name" value="ABC1_TM_dom"/>
</dbReference>
<feature type="domain" description="ABC transmembrane type-1" evidence="13">
    <location>
        <begin position="698"/>
        <end position="984"/>
    </location>
</feature>
<feature type="domain" description="ABC transporter" evidence="12">
    <location>
        <begin position="1017"/>
        <end position="1254"/>
    </location>
</feature>
<dbReference type="Pfam" id="PF00005">
    <property type="entry name" value="ABC_tran"/>
    <property type="match status" value="2"/>
</dbReference>
<keyword evidence="3" id="KW-0813">Transport</keyword>
<evidence type="ECO:0000256" key="8">
    <source>
        <dbReference type="ARBA" id="ARBA00022989"/>
    </source>
</evidence>
<feature type="transmembrane region" description="Helical" evidence="11">
    <location>
        <begin position="39"/>
        <end position="68"/>
    </location>
</feature>
<dbReference type="GO" id="GO:0016887">
    <property type="term" value="F:ATP hydrolysis activity"/>
    <property type="evidence" value="ECO:0007669"/>
    <property type="project" value="InterPro"/>
</dbReference>
<feature type="transmembrane region" description="Helical" evidence="11">
    <location>
        <begin position="924"/>
        <end position="943"/>
    </location>
</feature>
<feature type="transmembrane region" description="Helical" evidence="11">
    <location>
        <begin position="809"/>
        <end position="836"/>
    </location>
</feature>
<evidence type="ECO:0000256" key="3">
    <source>
        <dbReference type="ARBA" id="ARBA00022448"/>
    </source>
</evidence>
<sequence length="1261" mass="137441">MNIRLSDQETAIINEQINNPPATEISYFSLFRYATRRDLVVISISTCCAIVGGASLPIMNLVIASIVGNLAGLYQGQTSNFAPDMSRLTLYLVYLAIGQFCAISITVLGFTSSAEKITSQMRYHYLTSLLRQNVGFFDQTGAGEITTRITSDMNMVQDGISEKLGMSIKGISTLVTAYAVGFTVQWRLTLVLTSAVLAISGTLGGLGHFVIRWSRKSLSCYAEGGSLAEEVMGPGSMRNVLAFGMQERLAGQYDHHLQTAEKFGFRMRSSVAVMAGILMFCIYSTYALAFWVGSRYLVAGEANLKDILTVLLSITSGAFAVGHAIPYLQTFGTARAAASKIYSTIARRSPLDPASVQGLSIDPLTLQGAIEFRGVRHIYPSRPHAVVLEDLNLILPAGKTTAILGPSGSGKSTIVGLLERFYNPVGGQILLDGVNIQDVNIRCLRQQVGLVTQEPVLFDTTVAENIGFGLTGYDSLETTPRYSLSDDQAMEMVQEAAKICNADEFIRQLPNGYRTMINDDLLSCGQKQRIAIARAIVSNPKILILDEPTSALDNKSEQAVQTALRNAGSGRTTVIVSHRLSTICDADNIVVMEQGCVVEQGTHEQLLQRQGAYSRLAKTQLHSRPEIPPRQGYNNDEALAASEANEEDLTEKPLSGLSTDFEPRTPASSIPILVEQPSLWSLIKFVASLNKPEWHILLVGVFCSIFCGAGNPVQAILFAKCIAALSLPATRFGELRSEIYRWTILFLVLALVELCFHVSEGISFAWCSEKLVRRAREQSFRIILGQETAYFEERSAGSLTSFLSTETTYLAGMSGVTLGTITNAVSTLCIGCIIAVVIGWKLALVCMTTMPIVLSCAFLRFWATSRLHSTAMKAYSASASYACESISAIRTISSLALEEQVTKRYRDQLTKQCRTLKSTLWTSALYGAAEGLMTLCVALGFWFGGRLMGEGEYTIFQFFAAFMAVVNGSEAAGTVFSFAPDIGKAKHAAAEIKVLLERISPIEKAGGDPVLSVQGDVEFRNVHFRYRNRENMVLRGLDLKIRAGQYVALVGSSGCGKTTTISMIERFYDPLIGQVLVDGKDIRSLDVKTYRSHIALVSQEPRLYQGTIKDNILLSVGATPVSDGALEQACRDANIYDFIMSLPDGFETNVGSKAVMLSGGQKQRIALARAFVRNPSILLLDEVTSAVDAISEEAVQAALDKTRRGLTTIAIAHRLSTIQKADVIYVLDEGQVVESGSHEELMDRRGKYSELVQTQNGEVRW</sequence>
<feature type="transmembrane region" description="Helical" evidence="11">
    <location>
        <begin position="271"/>
        <end position="292"/>
    </location>
</feature>
<name>A0A9Q8PEZ2_PASFU</name>
<dbReference type="InterPro" id="IPR003593">
    <property type="entry name" value="AAA+_ATPase"/>
</dbReference>
<evidence type="ECO:0000259" key="12">
    <source>
        <dbReference type="PROSITE" id="PS50893"/>
    </source>
</evidence>
<dbReference type="FunFam" id="3.40.50.300:FF:000913">
    <property type="entry name" value="ABC multidrug transporter SitT"/>
    <property type="match status" value="1"/>
</dbReference>
<proteinExistence type="inferred from homology"/>
<feature type="domain" description="ABC transporter" evidence="12">
    <location>
        <begin position="370"/>
        <end position="619"/>
    </location>
</feature>
<dbReference type="InterPro" id="IPR017871">
    <property type="entry name" value="ABC_transporter-like_CS"/>
</dbReference>
<feature type="transmembrane region" description="Helical" evidence="11">
    <location>
        <begin position="694"/>
        <end position="719"/>
    </location>
</feature>
<dbReference type="GO" id="GO:0005743">
    <property type="term" value="C:mitochondrial inner membrane"/>
    <property type="evidence" value="ECO:0007669"/>
    <property type="project" value="TreeGrafter"/>
</dbReference>
<keyword evidence="9 11" id="KW-0472">Membrane</keyword>
<keyword evidence="5" id="KW-0677">Repeat</keyword>
<dbReference type="InterPro" id="IPR003439">
    <property type="entry name" value="ABC_transporter-like_ATP-bd"/>
</dbReference>
<dbReference type="PROSITE" id="PS50929">
    <property type="entry name" value="ABC_TM1F"/>
    <property type="match status" value="2"/>
</dbReference>
<evidence type="ECO:0000256" key="7">
    <source>
        <dbReference type="ARBA" id="ARBA00022840"/>
    </source>
</evidence>
<dbReference type="EMBL" id="CP090170">
    <property type="protein sequence ID" value="UJO21196.1"/>
    <property type="molecule type" value="Genomic_DNA"/>
</dbReference>
<keyword evidence="8 11" id="KW-1133">Transmembrane helix</keyword>
<keyword evidence="7" id="KW-0067">ATP-binding</keyword>
<dbReference type="SUPFAM" id="SSF90123">
    <property type="entry name" value="ABC transporter transmembrane region"/>
    <property type="match status" value="2"/>
</dbReference>
<evidence type="ECO:0000256" key="11">
    <source>
        <dbReference type="SAM" id="Phobius"/>
    </source>
</evidence>
<dbReference type="PROSITE" id="PS00211">
    <property type="entry name" value="ABC_TRANSPORTER_1"/>
    <property type="match status" value="1"/>
</dbReference>
<evidence type="ECO:0000256" key="9">
    <source>
        <dbReference type="ARBA" id="ARBA00023136"/>
    </source>
</evidence>
<dbReference type="Pfam" id="PF00664">
    <property type="entry name" value="ABC_membrane"/>
    <property type="match status" value="2"/>
</dbReference>
<dbReference type="GO" id="GO:0005524">
    <property type="term" value="F:ATP binding"/>
    <property type="evidence" value="ECO:0007669"/>
    <property type="project" value="UniProtKB-KW"/>
</dbReference>
<evidence type="ECO:0000256" key="10">
    <source>
        <dbReference type="ARBA" id="ARBA00023180"/>
    </source>
</evidence>
<dbReference type="OMA" id="LTMEDTI"/>
<dbReference type="CDD" id="cd18578">
    <property type="entry name" value="ABC_6TM_Pgp_ABCB1_D2_like"/>
    <property type="match status" value="1"/>
</dbReference>
<keyword evidence="10" id="KW-0325">Glycoprotein</keyword>
<evidence type="ECO:0000256" key="2">
    <source>
        <dbReference type="ARBA" id="ARBA00007577"/>
    </source>
</evidence>
<dbReference type="Gene3D" id="1.20.1560.10">
    <property type="entry name" value="ABC transporter type 1, transmembrane domain"/>
    <property type="match status" value="1"/>
</dbReference>
<evidence type="ECO:0000256" key="4">
    <source>
        <dbReference type="ARBA" id="ARBA00022692"/>
    </source>
</evidence>
<keyword evidence="15" id="KW-1185">Reference proteome</keyword>
<comment type="subcellular location">
    <subcellularLocation>
        <location evidence="1">Membrane</location>
        <topology evidence="1">Multi-pass membrane protein</topology>
    </subcellularLocation>
</comment>
<keyword evidence="4 11" id="KW-0812">Transmembrane</keyword>
<dbReference type="PROSITE" id="PS50893">
    <property type="entry name" value="ABC_TRANSPORTER_2"/>
    <property type="match status" value="2"/>
</dbReference>
<dbReference type="GO" id="GO:0015421">
    <property type="term" value="F:ABC-type oligopeptide transporter activity"/>
    <property type="evidence" value="ECO:0007669"/>
    <property type="project" value="TreeGrafter"/>
</dbReference>
<dbReference type="GeneID" id="71990644"/>
<dbReference type="OrthoDB" id="6500128at2759"/>
<dbReference type="SMART" id="SM00382">
    <property type="entry name" value="AAA"/>
    <property type="match status" value="2"/>
</dbReference>
<dbReference type="InterPro" id="IPR039421">
    <property type="entry name" value="Type_1_exporter"/>
</dbReference>
<keyword evidence="6" id="KW-0547">Nucleotide-binding</keyword>
<feature type="transmembrane region" description="Helical" evidence="11">
    <location>
        <begin position="190"/>
        <end position="211"/>
    </location>
</feature>
<feature type="domain" description="ABC transmembrane type-1" evidence="13">
    <location>
        <begin position="44"/>
        <end position="333"/>
    </location>
</feature>
<dbReference type="CDD" id="cd18577">
    <property type="entry name" value="ABC_6TM_Pgp_ABCB1_D1_like"/>
    <property type="match status" value="1"/>
</dbReference>
<comment type="similarity">
    <text evidence="2">Belongs to the ABC transporter superfamily. ABCB family. Multidrug resistance exporter (TC 3.A.1.201) subfamily.</text>
</comment>
<protein>
    <submittedName>
        <fullName evidence="14">ABC multidrug transporter</fullName>
    </submittedName>
</protein>
<dbReference type="Proteomes" id="UP000756132">
    <property type="component" value="Chromosome 8"/>
</dbReference>
<feature type="transmembrane region" description="Helical" evidence="11">
    <location>
        <begin position="955"/>
        <end position="979"/>
    </location>
</feature>
<evidence type="ECO:0000256" key="5">
    <source>
        <dbReference type="ARBA" id="ARBA00022737"/>
    </source>
</evidence>
<dbReference type="CDD" id="cd03249">
    <property type="entry name" value="ABC_MTABC3_MDL1_MDL2"/>
    <property type="match status" value="1"/>
</dbReference>
<evidence type="ECO:0000256" key="6">
    <source>
        <dbReference type="ARBA" id="ARBA00022741"/>
    </source>
</evidence>
<dbReference type="KEGG" id="ffu:CLAFUR5_10766"/>
<dbReference type="PANTHER" id="PTHR43394:SF11">
    <property type="entry name" value="ATP-BINDING CASSETTE TRANSPORTER"/>
    <property type="match status" value="1"/>
</dbReference>
<feature type="transmembrane region" description="Helical" evidence="11">
    <location>
        <begin position="307"/>
        <end position="328"/>
    </location>
</feature>
<accession>A0A9Q8PEZ2</accession>
<feature type="transmembrane region" description="Helical" evidence="11">
    <location>
        <begin position="164"/>
        <end position="184"/>
    </location>
</feature>
<feature type="transmembrane region" description="Helical" evidence="11">
    <location>
        <begin position="739"/>
        <end position="766"/>
    </location>
</feature>
<dbReference type="GO" id="GO:0090374">
    <property type="term" value="P:oligopeptide export from mitochondrion"/>
    <property type="evidence" value="ECO:0007669"/>
    <property type="project" value="TreeGrafter"/>
</dbReference>
<dbReference type="SUPFAM" id="SSF52540">
    <property type="entry name" value="P-loop containing nucleoside triphosphate hydrolases"/>
    <property type="match status" value="2"/>
</dbReference>
<evidence type="ECO:0000256" key="1">
    <source>
        <dbReference type="ARBA" id="ARBA00004141"/>
    </source>
</evidence>
<evidence type="ECO:0000259" key="13">
    <source>
        <dbReference type="PROSITE" id="PS50929"/>
    </source>
</evidence>
<feature type="transmembrane region" description="Helical" evidence="11">
    <location>
        <begin position="842"/>
        <end position="863"/>
    </location>
</feature>
<gene>
    <name evidence="14" type="ORF">CLAFUR5_10766</name>
</gene>
<dbReference type="InterPro" id="IPR036640">
    <property type="entry name" value="ABC1_TM_sf"/>
</dbReference>
<dbReference type="FunFam" id="3.40.50.300:FF:000240">
    <property type="entry name" value="ABC transporter B family member 20"/>
    <property type="match status" value="1"/>
</dbReference>
<dbReference type="AlphaFoldDB" id="A0A9Q8PEZ2"/>
<reference evidence="14" key="2">
    <citation type="journal article" date="2022" name="Microb. Genom.">
        <title>A chromosome-scale genome assembly of the tomato pathogen Cladosporium fulvum reveals a compartmentalized genome architecture and the presence of a dispensable chromosome.</title>
        <authorList>
            <person name="Zaccaron A.Z."/>
            <person name="Chen L.H."/>
            <person name="Samaras A."/>
            <person name="Stergiopoulos I."/>
        </authorList>
    </citation>
    <scope>NUCLEOTIDE SEQUENCE</scope>
    <source>
        <strain evidence="14">Race5_Kim</strain>
    </source>
</reference>
<evidence type="ECO:0000313" key="15">
    <source>
        <dbReference type="Proteomes" id="UP000756132"/>
    </source>
</evidence>
<dbReference type="InterPro" id="IPR027417">
    <property type="entry name" value="P-loop_NTPase"/>
</dbReference>
<feature type="transmembrane region" description="Helical" evidence="11">
    <location>
        <begin position="88"/>
        <end position="111"/>
    </location>
</feature>